<protein>
    <submittedName>
        <fullName evidence="1">Uncharacterized protein</fullName>
    </submittedName>
</protein>
<dbReference type="EMBL" id="JOJP01000001">
    <property type="protein sequence ID" value="KEI73138.1"/>
    <property type="molecule type" value="Genomic_DNA"/>
</dbReference>
<dbReference type="Proteomes" id="UP000027997">
    <property type="component" value="Unassembled WGS sequence"/>
</dbReference>
<accession>A0A081KG62</accession>
<gene>
    <name evidence="1" type="ORF">GV64_22675</name>
</gene>
<sequence>MENKHMDGAPEDIALAVEIIRQLENLNYPEESILRAMVHIFQDTLNKLPNDGTREYWQQKLITEIMASTPNRPTDSH</sequence>
<comment type="caution">
    <text evidence="1">The sequence shown here is derived from an EMBL/GenBank/DDBJ whole genome shotgun (WGS) entry which is preliminary data.</text>
</comment>
<proteinExistence type="predicted"/>
<organism evidence="1 2">
    <name type="scientific">Endozoicomonas elysicola</name>
    <dbReference type="NCBI Taxonomy" id="305900"/>
    <lineage>
        <taxon>Bacteria</taxon>
        <taxon>Pseudomonadati</taxon>
        <taxon>Pseudomonadota</taxon>
        <taxon>Gammaproteobacteria</taxon>
        <taxon>Oceanospirillales</taxon>
        <taxon>Endozoicomonadaceae</taxon>
        <taxon>Endozoicomonas</taxon>
    </lineage>
</organism>
<keyword evidence="2" id="KW-1185">Reference proteome</keyword>
<reference evidence="1 2" key="1">
    <citation type="submission" date="2014-06" db="EMBL/GenBank/DDBJ databases">
        <title>Whole Genome Sequences of Three Symbiotic Endozoicomonas Bacteria.</title>
        <authorList>
            <person name="Neave M.J."/>
            <person name="Apprill A."/>
            <person name="Voolstra C.R."/>
        </authorList>
    </citation>
    <scope>NUCLEOTIDE SEQUENCE [LARGE SCALE GENOMIC DNA]</scope>
    <source>
        <strain evidence="1 2">DSM 22380</strain>
    </source>
</reference>
<evidence type="ECO:0000313" key="2">
    <source>
        <dbReference type="Proteomes" id="UP000027997"/>
    </source>
</evidence>
<evidence type="ECO:0000313" key="1">
    <source>
        <dbReference type="EMBL" id="KEI73138.1"/>
    </source>
</evidence>
<name>A0A081KG62_9GAMM</name>
<dbReference type="AlphaFoldDB" id="A0A081KG62"/>